<feature type="signal peptide" evidence="1">
    <location>
        <begin position="1"/>
        <end position="31"/>
    </location>
</feature>
<reference evidence="2" key="1">
    <citation type="journal article" date="2014" name="Int. J. Syst. Evol. Microbiol.">
        <title>Complete genome sequence of Corynebacterium casei LMG S-19264T (=DSM 44701T), isolated from a smear-ripened cheese.</title>
        <authorList>
            <consortium name="US DOE Joint Genome Institute (JGI-PGF)"/>
            <person name="Walter F."/>
            <person name="Albersmeier A."/>
            <person name="Kalinowski J."/>
            <person name="Ruckert C."/>
        </authorList>
    </citation>
    <scope>NUCLEOTIDE SEQUENCE</scope>
    <source>
        <strain evidence="2">VKM Ac-2007</strain>
    </source>
</reference>
<sequence>MLHVRKATTRILCVVAMLAGCLTAAVTSAWAQVPDQWGFAYVNIANGVPTLARQAGSWPAGPTVTVLTPPGGPTYVRFPQIATLGGVVHVTAVSQGPHWCQALNWGPSVGDLLVAVRCHQYGGPQVSIPFTVLFEKSSGLLPAPQAFGYVRHNGAAIVTQFNSSGVANTVVAGPVGNWNVTLPGLGSVGRAGGLQVTAVNPAQPARCKVAAWASAPAGQTVRVRCHNLVNTPINTGWTLTYQRERAITGAALPPKNFAYTFDTAPAAPGPYSPVPPAINHNSQAGLNTVQGAGAGLRLVTFPRVGVLPDHVQVTAYGTGPGYCNLLTPWSTAGLVATVRDVACYNGLVRTNQPSLTTYTSAF</sequence>
<evidence type="ECO:0000313" key="3">
    <source>
        <dbReference type="Proteomes" id="UP001143474"/>
    </source>
</evidence>
<gene>
    <name evidence="2" type="ORF">GCM10017600_66950</name>
</gene>
<dbReference type="Proteomes" id="UP001143474">
    <property type="component" value="Unassembled WGS sequence"/>
</dbReference>
<dbReference type="PROSITE" id="PS51257">
    <property type="entry name" value="PROKAR_LIPOPROTEIN"/>
    <property type="match status" value="1"/>
</dbReference>
<comment type="caution">
    <text evidence="2">The sequence shown here is derived from an EMBL/GenBank/DDBJ whole genome shotgun (WGS) entry which is preliminary data.</text>
</comment>
<feature type="chain" id="PRO_5040764058" description="CBM2 domain-containing protein" evidence="1">
    <location>
        <begin position="32"/>
        <end position="362"/>
    </location>
</feature>
<dbReference type="RefSeq" id="WP_271221572.1">
    <property type="nucleotide sequence ID" value="NZ_BAAAVD010000035.1"/>
</dbReference>
<reference evidence="2" key="2">
    <citation type="submission" date="2023-01" db="EMBL/GenBank/DDBJ databases">
        <authorList>
            <person name="Sun Q."/>
            <person name="Evtushenko L."/>
        </authorList>
    </citation>
    <scope>NUCLEOTIDE SEQUENCE</scope>
    <source>
        <strain evidence="2">VKM Ac-2007</strain>
    </source>
</reference>
<accession>A0A9W6MG25</accession>
<dbReference type="AlphaFoldDB" id="A0A9W6MG25"/>
<dbReference type="EMBL" id="BSEV01000021">
    <property type="protein sequence ID" value="GLK13284.1"/>
    <property type="molecule type" value="Genomic_DNA"/>
</dbReference>
<name>A0A9W6MG25_9ACTN</name>
<evidence type="ECO:0000256" key="1">
    <source>
        <dbReference type="SAM" id="SignalP"/>
    </source>
</evidence>
<proteinExistence type="predicted"/>
<evidence type="ECO:0008006" key="4">
    <source>
        <dbReference type="Google" id="ProtNLM"/>
    </source>
</evidence>
<keyword evidence="1" id="KW-0732">Signal</keyword>
<organism evidence="2 3">
    <name type="scientific">Streptosporangium carneum</name>
    <dbReference type="NCBI Taxonomy" id="47481"/>
    <lineage>
        <taxon>Bacteria</taxon>
        <taxon>Bacillati</taxon>
        <taxon>Actinomycetota</taxon>
        <taxon>Actinomycetes</taxon>
        <taxon>Streptosporangiales</taxon>
        <taxon>Streptosporangiaceae</taxon>
        <taxon>Streptosporangium</taxon>
    </lineage>
</organism>
<protein>
    <recommendedName>
        <fullName evidence="4">CBM2 domain-containing protein</fullName>
    </recommendedName>
</protein>
<keyword evidence="3" id="KW-1185">Reference proteome</keyword>
<evidence type="ECO:0000313" key="2">
    <source>
        <dbReference type="EMBL" id="GLK13284.1"/>
    </source>
</evidence>